<sequence>MTTAAEIMHRGAECVGENETVMAAAHKMRDLGVGSLPICGEDDRLHGIITDRDIVVKCLAEDMDPNECRAGEMAEGTPFCAGADDDVDQILTRMMRHKIKRMPVIDNHRLVGMISESDLAPNLSEEQIARLIGSIKSGEADLVTG</sequence>
<dbReference type="Pfam" id="PF00571">
    <property type="entry name" value="CBS"/>
    <property type="match status" value="2"/>
</dbReference>
<accession>A0A852TU33</accession>
<evidence type="ECO:0000256" key="1">
    <source>
        <dbReference type="ARBA" id="ARBA00023122"/>
    </source>
</evidence>
<dbReference type="RefSeq" id="WP_179642489.1">
    <property type="nucleotide sequence ID" value="NZ_BAAAYY010000022.1"/>
</dbReference>
<dbReference type="PANTHER" id="PTHR43080">
    <property type="entry name" value="CBS DOMAIN-CONTAINING PROTEIN CBSX3, MITOCHONDRIAL"/>
    <property type="match status" value="1"/>
</dbReference>
<reference evidence="4 5" key="1">
    <citation type="submission" date="2020-07" db="EMBL/GenBank/DDBJ databases">
        <title>Sequencing the genomes of 1000 actinobacteria strains.</title>
        <authorList>
            <person name="Klenk H.-P."/>
        </authorList>
    </citation>
    <scope>NUCLEOTIDE SEQUENCE [LARGE SCALE GENOMIC DNA]</scope>
    <source>
        <strain evidence="4 5">CXB654</strain>
    </source>
</reference>
<dbReference type="SMART" id="SM00116">
    <property type="entry name" value="CBS"/>
    <property type="match status" value="2"/>
</dbReference>
<keyword evidence="1 2" id="KW-0129">CBS domain</keyword>
<proteinExistence type="predicted"/>
<name>A0A852TU33_9ACTN</name>
<dbReference type="InterPro" id="IPR051257">
    <property type="entry name" value="Diverse_CBS-Domain"/>
</dbReference>
<evidence type="ECO:0000313" key="4">
    <source>
        <dbReference type="EMBL" id="NYE46372.1"/>
    </source>
</evidence>
<comment type="caution">
    <text evidence="4">The sequence shown here is derived from an EMBL/GenBank/DDBJ whole genome shotgun (WGS) entry which is preliminary data.</text>
</comment>
<dbReference type="SUPFAM" id="SSF54631">
    <property type="entry name" value="CBS-domain pair"/>
    <property type="match status" value="1"/>
</dbReference>
<gene>
    <name evidence="4" type="ORF">HDA32_001492</name>
</gene>
<keyword evidence="5" id="KW-1185">Reference proteome</keyword>
<dbReference type="AlphaFoldDB" id="A0A852TU33"/>
<dbReference type="Gene3D" id="3.10.580.10">
    <property type="entry name" value="CBS-domain"/>
    <property type="match status" value="1"/>
</dbReference>
<dbReference type="CDD" id="cd04622">
    <property type="entry name" value="CBS_pair_HRP1_like"/>
    <property type="match status" value="1"/>
</dbReference>
<evidence type="ECO:0000259" key="3">
    <source>
        <dbReference type="PROSITE" id="PS51371"/>
    </source>
</evidence>
<dbReference type="InterPro" id="IPR000644">
    <property type="entry name" value="CBS_dom"/>
</dbReference>
<protein>
    <submittedName>
        <fullName evidence="4">CBS domain-containing protein</fullName>
    </submittedName>
</protein>
<feature type="domain" description="CBS" evidence="3">
    <location>
        <begin position="8"/>
        <end position="65"/>
    </location>
</feature>
<dbReference type="PROSITE" id="PS51371">
    <property type="entry name" value="CBS"/>
    <property type="match status" value="2"/>
</dbReference>
<dbReference type="InterPro" id="IPR046342">
    <property type="entry name" value="CBS_dom_sf"/>
</dbReference>
<feature type="domain" description="CBS" evidence="3">
    <location>
        <begin position="73"/>
        <end position="130"/>
    </location>
</feature>
<dbReference type="Proteomes" id="UP000589036">
    <property type="component" value="Unassembled WGS sequence"/>
</dbReference>
<dbReference type="EMBL" id="JACCCC010000001">
    <property type="protein sequence ID" value="NYE46372.1"/>
    <property type="molecule type" value="Genomic_DNA"/>
</dbReference>
<organism evidence="4 5">
    <name type="scientific">Spinactinospora alkalitolerans</name>
    <dbReference type="NCBI Taxonomy" id="687207"/>
    <lineage>
        <taxon>Bacteria</taxon>
        <taxon>Bacillati</taxon>
        <taxon>Actinomycetota</taxon>
        <taxon>Actinomycetes</taxon>
        <taxon>Streptosporangiales</taxon>
        <taxon>Nocardiopsidaceae</taxon>
        <taxon>Spinactinospora</taxon>
    </lineage>
</organism>
<dbReference type="PANTHER" id="PTHR43080:SF2">
    <property type="entry name" value="CBS DOMAIN-CONTAINING PROTEIN"/>
    <property type="match status" value="1"/>
</dbReference>
<evidence type="ECO:0000256" key="2">
    <source>
        <dbReference type="PROSITE-ProRule" id="PRU00703"/>
    </source>
</evidence>
<evidence type="ECO:0000313" key="5">
    <source>
        <dbReference type="Proteomes" id="UP000589036"/>
    </source>
</evidence>